<name>A0ABQ2V2V5_9ACTN</name>
<keyword evidence="4 5" id="KW-0808">Transferase</keyword>
<feature type="binding site" evidence="5">
    <location>
        <position position="67"/>
    </location>
    <ligand>
        <name>FMN</name>
        <dbReference type="ChEBI" id="CHEBI:58210"/>
    </ligand>
</feature>
<evidence type="ECO:0000256" key="2">
    <source>
        <dbReference type="ARBA" id="ARBA00022630"/>
    </source>
</evidence>
<evidence type="ECO:0000256" key="6">
    <source>
        <dbReference type="SAM" id="MobiDB-lite"/>
    </source>
</evidence>
<dbReference type="PANTHER" id="PTHR43374:SF1">
    <property type="entry name" value="FLAVIN PRENYLTRANSFERASE PAD1, MITOCHONDRIAL"/>
    <property type="match status" value="1"/>
</dbReference>
<feature type="binding site" evidence="5">
    <location>
        <position position="153"/>
    </location>
    <ligand>
        <name>FMN</name>
        <dbReference type="ChEBI" id="CHEBI:58210"/>
    </ligand>
</feature>
<reference evidence="9" key="1">
    <citation type="journal article" date="2019" name="Int. J. Syst. Evol. Microbiol.">
        <title>The Global Catalogue of Microorganisms (GCM) 10K type strain sequencing project: providing services to taxonomists for standard genome sequencing and annotation.</title>
        <authorList>
            <consortium name="The Broad Institute Genomics Platform"/>
            <consortium name="The Broad Institute Genome Sequencing Center for Infectious Disease"/>
            <person name="Wu L."/>
            <person name="Ma J."/>
        </authorList>
    </citation>
    <scope>NUCLEOTIDE SEQUENCE [LARGE SCALE GENOMIC DNA]</scope>
    <source>
        <strain evidence="9">JCM 3399</strain>
    </source>
</reference>
<feature type="region of interest" description="Disordered" evidence="6">
    <location>
        <begin position="215"/>
        <end position="240"/>
    </location>
</feature>
<dbReference type="HAMAP" id="MF_01984">
    <property type="entry name" value="ubiX_pad"/>
    <property type="match status" value="1"/>
</dbReference>
<feature type="domain" description="Flavoprotein" evidence="7">
    <location>
        <begin position="35"/>
        <end position="203"/>
    </location>
</feature>
<comment type="catalytic activity">
    <reaction evidence="5">
        <text>dimethylallyl phosphate + FMNH2 = prenylated FMNH2 + phosphate</text>
        <dbReference type="Rhea" id="RHEA:37743"/>
        <dbReference type="ChEBI" id="CHEBI:43474"/>
        <dbReference type="ChEBI" id="CHEBI:57618"/>
        <dbReference type="ChEBI" id="CHEBI:87467"/>
        <dbReference type="ChEBI" id="CHEBI:88052"/>
        <dbReference type="EC" id="2.5.1.129"/>
    </reaction>
</comment>
<feature type="region of interest" description="Disordered" evidence="6">
    <location>
        <begin position="1"/>
        <end position="27"/>
    </location>
</feature>
<dbReference type="PANTHER" id="PTHR43374">
    <property type="entry name" value="FLAVIN PRENYLTRANSFERASE"/>
    <property type="match status" value="1"/>
</dbReference>
<dbReference type="Proteomes" id="UP000654471">
    <property type="component" value="Unassembled WGS sequence"/>
</dbReference>
<comment type="similarity">
    <text evidence="5">Belongs to the UbiX/PAD1 family.</text>
</comment>
<dbReference type="NCBIfam" id="TIGR00421">
    <property type="entry name" value="ubiX_pad"/>
    <property type="match status" value="1"/>
</dbReference>
<dbReference type="InterPro" id="IPR036551">
    <property type="entry name" value="Flavin_trans-like"/>
</dbReference>
<dbReference type="EMBL" id="BMRP01000010">
    <property type="protein sequence ID" value="GGU65249.1"/>
    <property type="molecule type" value="Genomic_DNA"/>
</dbReference>
<dbReference type="InterPro" id="IPR003382">
    <property type="entry name" value="Flavoprotein"/>
</dbReference>
<feature type="compositionally biased region" description="Basic and acidic residues" evidence="6">
    <location>
        <begin position="227"/>
        <end position="240"/>
    </location>
</feature>
<accession>A0ABQ2V2V5</accession>
<gene>
    <name evidence="5 8" type="primary">ubiX</name>
    <name evidence="8" type="ORF">GCM10010211_32960</name>
</gene>
<dbReference type="InterPro" id="IPR004507">
    <property type="entry name" value="UbiX-like"/>
</dbReference>
<evidence type="ECO:0000256" key="3">
    <source>
        <dbReference type="ARBA" id="ARBA00022643"/>
    </source>
</evidence>
<dbReference type="Pfam" id="PF02441">
    <property type="entry name" value="Flavoprotein"/>
    <property type="match status" value="1"/>
</dbReference>
<feature type="binding site" evidence="5">
    <location>
        <position position="199"/>
    </location>
    <ligand>
        <name>dimethylallyl phosphate</name>
        <dbReference type="ChEBI" id="CHEBI:88052"/>
    </ligand>
</feature>
<keyword evidence="2 5" id="KW-0285">Flavoprotein</keyword>
<protein>
    <recommendedName>
        <fullName evidence="5">Flavin prenyltransferase UbiX</fullName>
        <ecNumber evidence="5">2.5.1.129</ecNumber>
    </recommendedName>
</protein>
<feature type="binding site" evidence="5">
    <location>
        <position position="130"/>
    </location>
    <ligand>
        <name>FMN</name>
        <dbReference type="ChEBI" id="CHEBI:58210"/>
    </ligand>
</feature>
<comment type="caution">
    <text evidence="8">The sequence shown here is derived from an EMBL/GenBank/DDBJ whole genome shotgun (WGS) entry which is preliminary data.</text>
</comment>
<proteinExistence type="inferred from homology"/>
<dbReference type="RefSeq" id="WP_189300647.1">
    <property type="nucleotide sequence ID" value="NZ_BMRP01000010.1"/>
</dbReference>
<dbReference type="NCBIfam" id="NF004685">
    <property type="entry name" value="PRK06029.1"/>
    <property type="match status" value="1"/>
</dbReference>
<evidence type="ECO:0000256" key="1">
    <source>
        <dbReference type="ARBA" id="ARBA00022602"/>
    </source>
</evidence>
<evidence type="ECO:0000256" key="5">
    <source>
        <dbReference type="HAMAP-Rule" id="MF_01984"/>
    </source>
</evidence>
<dbReference type="EC" id="2.5.1.129" evidence="5"/>
<keyword evidence="9" id="KW-1185">Reference proteome</keyword>
<comment type="function">
    <text evidence="5">Flavin prenyltransferase that catalyzes the synthesis of the prenylated FMN cofactor (prenyl-FMN) for 4-hydroxy-3-polyprenylbenzoic acid decarboxylase UbiD. The prenyltransferase is metal-independent and links a dimethylallyl moiety from dimethylallyl monophosphate (DMAP) to the flavin N5 and C6 atoms of FMN.</text>
</comment>
<organism evidence="8 9">
    <name type="scientific">Streptomyces albospinus</name>
    <dbReference type="NCBI Taxonomy" id="285515"/>
    <lineage>
        <taxon>Bacteria</taxon>
        <taxon>Bacillati</taxon>
        <taxon>Actinomycetota</taxon>
        <taxon>Actinomycetes</taxon>
        <taxon>Kitasatosporales</taxon>
        <taxon>Streptomycetaceae</taxon>
        <taxon>Streptomyces</taxon>
    </lineage>
</organism>
<keyword evidence="1 5" id="KW-0637">Prenyltransferase</keyword>
<sequence>MDGDPLVHAPPPDGVCTGNGSALRPEPAASDAQPLVVGISGGTGIVYGIRMLQALRAGGVPTHLVFSRGARLTLPHECGLTVRDVLALADVHHHPDDMAAAVSSGSFRTRGMVVAPCSVKSLAQIATGVCDTLLARAADVTLKERRRLVLMVRETPLTLTHLRNMATVTENGAIIAPPVPAFYIRPRTLDDVIDQSVGRVLDLFGIDTGSFARWRRPDASQPATHPLPERGDRPCESALS</sequence>
<evidence type="ECO:0000256" key="4">
    <source>
        <dbReference type="ARBA" id="ARBA00022679"/>
    </source>
</evidence>
<feature type="binding site" evidence="5">
    <location>
        <begin position="41"/>
        <end position="43"/>
    </location>
    <ligand>
        <name>FMN</name>
        <dbReference type="ChEBI" id="CHEBI:58210"/>
    </ligand>
</feature>
<feature type="binding site" evidence="5">
    <location>
        <begin position="118"/>
        <end position="121"/>
    </location>
    <ligand>
        <name>FMN</name>
        <dbReference type="ChEBI" id="CHEBI:58210"/>
    </ligand>
</feature>
<feature type="binding site" evidence="5">
    <location>
        <position position="183"/>
    </location>
    <ligand>
        <name>dimethylallyl phosphate</name>
        <dbReference type="ChEBI" id="CHEBI:88052"/>
    </ligand>
</feature>
<dbReference type="SUPFAM" id="SSF52507">
    <property type="entry name" value="Homo-oligomeric flavin-containing Cys decarboxylases, HFCD"/>
    <property type="match status" value="1"/>
</dbReference>
<evidence type="ECO:0000259" key="7">
    <source>
        <dbReference type="Pfam" id="PF02441"/>
    </source>
</evidence>
<evidence type="ECO:0000313" key="9">
    <source>
        <dbReference type="Proteomes" id="UP000654471"/>
    </source>
</evidence>
<evidence type="ECO:0000313" key="8">
    <source>
        <dbReference type="EMBL" id="GGU65249.1"/>
    </source>
</evidence>
<dbReference type="Gene3D" id="3.40.50.1950">
    <property type="entry name" value="Flavin prenyltransferase-like"/>
    <property type="match status" value="1"/>
</dbReference>
<keyword evidence="3 5" id="KW-0288">FMN</keyword>